<accession>A0ABN7Q5M4</accession>
<evidence type="ECO:0000313" key="2">
    <source>
        <dbReference type="EMBL" id="CAG2155364.1"/>
    </source>
</evidence>
<keyword evidence="3" id="KW-1185">Reference proteome</keyword>
<comment type="caution">
    <text evidence="2">The sequence shown here is derived from an EMBL/GenBank/DDBJ whole genome shotgun (WGS) entry which is preliminary data.</text>
</comment>
<evidence type="ECO:0000256" key="1">
    <source>
        <dbReference type="SAM" id="SignalP"/>
    </source>
</evidence>
<organism evidence="2 3">
    <name type="scientific">Cupriavidus numazuensis</name>
    <dbReference type="NCBI Taxonomy" id="221992"/>
    <lineage>
        <taxon>Bacteria</taxon>
        <taxon>Pseudomonadati</taxon>
        <taxon>Pseudomonadota</taxon>
        <taxon>Betaproteobacteria</taxon>
        <taxon>Burkholderiales</taxon>
        <taxon>Burkholderiaceae</taxon>
        <taxon>Cupriavidus</taxon>
    </lineage>
</organism>
<feature type="signal peptide" evidence="1">
    <location>
        <begin position="1"/>
        <end position="20"/>
    </location>
</feature>
<dbReference type="Proteomes" id="UP000672657">
    <property type="component" value="Unassembled WGS sequence"/>
</dbReference>
<name>A0ABN7Q5M4_9BURK</name>
<sequence>MRRLILMVSLLVAGCTTTWYKEGATQNEFEHDKAQCTADAYRQFPVSNVSTPIGQAITTPMLTTCQSINSGSYGTTNCTTTGGYVQPPPNRDLRRKHWGKGLRVQGLHVRAGLFHGSSAFDDHDRCGQQHPLTGL</sequence>
<proteinExistence type="predicted"/>
<keyword evidence="1" id="KW-0732">Signal</keyword>
<gene>
    <name evidence="2" type="ORF">LMG26411_04910</name>
</gene>
<feature type="chain" id="PRO_5046098354" description="Lipoprotein" evidence="1">
    <location>
        <begin position="21"/>
        <end position="135"/>
    </location>
</feature>
<dbReference type="EMBL" id="CAJPVI010000033">
    <property type="protein sequence ID" value="CAG2155364.1"/>
    <property type="molecule type" value="Genomic_DNA"/>
</dbReference>
<reference evidence="2 3" key="1">
    <citation type="submission" date="2021-03" db="EMBL/GenBank/DDBJ databases">
        <authorList>
            <person name="Peeters C."/>
        </authorList>
    </citation>
    <scope>NUCLEOTIDE SEQUENCE [LARGE SCALE GENOMIC DNA]</scope>
    <source>
        <strain evidence="2 3">LMG 26411</strain>
    </source>
</reference>
<protein>
    <recommendedName>
        <fullName evidence="4">Lipoprotein</fullName>
    </recommendedName>
</protein>
<dbReference type="PROSITE" id="PS51257">
    <property type="entry name" value="PROKAR_LIPOPROTEIN"/>
    <property type="match status" value="1"/>
</dbReference>
<evidence type="ECO:0008006" key="4">
    <source>
        <dbReference type="Google" id="ProtNLM"/>
    </source>
</evidence>
<evidence type="ECO:0000313" key="3">
    <source>
        <dbReference type="Proteomes" id="UP000672657"/>
    </source>
</evidence>